<keyword evidence="1" id="KW-0732">Signal</keyword>
<evidence type="ECO:0000256" key="1">
    <source>
        <dbReference type="ARBA" id="ARBA00022729"/>
    </source>
</evidence>
<dbReference type="NCBIfam" id="TIGR01409">
    <property type="entry name" value="TAT_signal_seq"/>
    <property type="match status" value="1"/>
</dbReference>
<dbReference type="InterPro" id="IPR010869">
    <property type="entry name" value="DUF1501"/>
</dbReference>
<evidence type="ECO:0000313" key="2">
    <source>
        <dbReference type="EMBL" id="KHF24210.1"/>
    </source>
</evidence>
<dbReference type="RefSeq" id="WP_043118274.1">
    <property type="nucleotide sequence ID" value="NZ_JRAA01000003.1"/>
</dbReference>
<evidence type="ECO:0000313" key="4">
    <source>
        <dbReference type="Proteomes" id="UP000030856"/>
    </source>
</evidence>
<keyword evidence="4" id="KW-1185">Reference proteome</keyword>
<dbReference type="AlphaFoldDB" id="A0A0B0H4Z7"/>
<evidence type="ECO:0000313" key="5">
    <source>
        <dbReference type="Proteomes" id="UP000190962"/>
    </source>
</evidence>
<dbReference type="eggNOG" id="COG4102">
    <property type="taxonomic scope" value="Bacteria"/>
</dbReference>
<organism evidence="2 4">
    <name type="scientific">Solemya velum gill symbiont</name>
    <dbReference type="NCBI Taxonomy" id="2340"/>
    <lineage>
        <taxon>Bacteria</taxon>
        <taxon>Pseudomonadati</taxon>
        <taxon>Pseudomonadota</taxon>
        <taxon>Gammaproteobacteria</taxon>
        <taxon>sulfur-oxidizing symbionts</taxon>
    </lineage>
</organism>
<dbReference type="OrthoDB" id="9783759at2"/>
<dbReference type="EMBL" id="JRAA01000003">
    <property type="protein sequence ID" value="KHF24210.1"/>
    <property type="molecule type" value="Genomic_DNA"/>
</dbReference>
<dbReference type="EMBL" id="MPNX01000001">
    <property type="protein sequence ID" value="OOY36054.1"/>
    <property type="molecule type" value="Genomic_DNA"/>
</dbReference>
<sequence>MKRRDFVKLLGAAGAAGALPGVSLRSASAAEVEPFEGMVLVTLVANGGWDHSSLCDPRENPAINHWADTMPAGTAGNLRYAPFAENAEFFDKYFDRMLVINGIDLQTNGHSAARLTQASGALSGYPVLNAIYGAIHNAGLPMPWLIDGSSTPSQDLGLQPVTRLPATDLMRSLANPNRRDGTRQFLRTADIAIIEQYRQERLQALLQENGMPYRDSQVASQLDARINRGLMHRLDDVFPETIDSLDLKGESNSMISRIHRMLVAIQAGICVTASASSGGFDTHGNHDAGHTTALTRFTRSVDYLWEKAEELGIADRIVLHLTSDVGRTPHYNSNNGKDHWSVGSSIVMMKNQPWTNRSVGMTDATHRKLTINPVTLEQDELGVQLRTAHVQQTLRRILGIENDPLCQEFSIDVPDIDLLNPAYSNPVIV</sequence>
<protein>
    <recommendedName>
        <fullName evidence="6">Tat pathway signal protein</fullName>
    </recommendedName>
</protein>
<proteinExistence type="predicted"/>
<evidence type="ECO:0000313" key="3">
    <source>
        <dbReference type="EMBL" id="OOY36054.1"/>
    </source>
</evidence>
<comment type="caution">
    <text evidence="2">The sequence shown here is derived from an EMBL/GenBank/DDBJ whole genome shotgun (WGS) entry which is preliminary data.</text>
</comment>
<dbReference type="Proteomes" id="UP000190962">
    <property type="component" value="Unassembled WGS sequence"/>
</dbReference>
<dbReference type="InterPro" id="IPR006311">
    <property type="entry name" value="TAT_signal"/>
</dbReference>
<reference evidence="3 5" key="2">
    <citation type="submission" date="2016-11" db="EMBL/GenBank/DDBJ databases">
        <title>Mixed transmission modes and dynamic genome evolution in an obligate animal-bacterial symbiosis.</title>
        <authorList>
            <person name="Russell S.L."/>
            <person name="Corbett-Detig R.B."/>
            <person name="Cavanaugh C.M."/>
        </authorList>
    </citation>
    <scope>NUCLEOTIDE SEQUENCE [LARGE SCALE GENOMIC DNA]</scope>
    <source>
        <strain evidence="3">MA-KB16</strain>
    </source>
</reference>
<evidence type="ECO:0008006" key="6">
    <source>
        <dbReference type="Google" id="ProtNLM"/>
    </source>
</evidence>
<dbReference type="Pfam" id="PF07394">
    <property type="entry name" value="DUF1501"/>
    <property type="match status" value="1"/>
</dbReference>
<name>A0A0B0H4Z7_SOVGS</name>
<dbReference type="InterPro" id="IPR019546">
    <property type="entry name" value="TAT_signal_bac_arc"/>
</dbReference>
<gene>
    <name evidence="3" type="ORF">BOV88_00105</name>
    <name evidence="2" type="ORF">JV46_26580</name>
</gene>
<reference evidence="2 4" key="1">
    <citation type="journal article" date="2014" name="BMC Genomics">
        <title>The genome of the intracellular bacterium of the coastal bivalve, Solemya velum: a blueprint for thriving in and out of symbiosis.</title>
        <authorList>
            <person name="Dmytrenko O."/>
            <person name="Russell S.L."/>
            <person name="Loo W.T."/>
            <person name="Fontanez K.M."/>
            <person name="Liao L."/>
            <person name="Roeselers G."/>
            <person name="Sharma R."/>
            <person name="Stewart F.J."/>
            <person name="Newton I.L."/>
            <person name="Woyke T."/>
            <person name="Wu D."/>
            <person name="Lang J.M."/>
            <person name="Eisen J.A."/>
            <person name="Cavanaugh C.M."/>
        </authorList>
    </citation>
    <scope>NUCLEOTIDE SEQUENCE [LARGE SCALE GENOMIC DNA]</scope>
    <source>
        <strain evidence="2 4">WH</strain>
    </source>
</reference>
<accession>A0A0B0H4Z7</accession>
<dbReference type="PROSITE" id="PS51318">
    <property type="entry name" value="TAT"/>
    <property type="match status" value="1"/>
</dbReference>
<dbReference type="STRING" id="2340.JV46_26580"/>
<dbReference type="Proteomes" id="UP000030856">
    <property type="component" value="Unassembled WGS sequence"/>
</dbReference>